<sequence length="59" mass="7126">MEFHWIYLFPGLNSSLTPIHKAIYLYENKHTQIAPEMLFQIISFNENYFTACPERFELK</sequence>
<dbReference type="AlphaFoldDB" id="A0A562M515"/>
<reference evidence="1 2" key="1">
    <citation type="journal article" date="2015" name="Stand. Genomic Sci.">
        <title>Genomic Encyclopedia of Bacterial and Archaeal Type Strains, Phase III: the genomes of soil and plant-associated and newly described type strains.</title>
        <authorList>
            <person name="Whitman W.B."/>
            <person name="Woyke T."/>
            <person name="Klenk H.P."/>
            <person name="Zhou Y."/>
            <person name="Lilburn T.G."/>
            <person name="Beck B.J."/>
            <person name="De Vos P."/>
            <person name="Vandamme P."/>
            <person name="Eisen J.A."/>
            <person name="Garrity G."/>
            <person name="Hugenholtz P."/>
            <person name="Kyrpides N.C."/>
        </authorList>
    </citation>
    <scope>NUCLEOTIDE SEQUENCE [LARGE SCALE GENOMIC DNA]</scope>
    <source>
        <strain evidence="1 2">CGMCC 1.6855</strain>
    </source>
</reference>
<accession>A0A562M515</accession>
<evidence type="ECO:0000313" key="2">
    <source>
        <dbReference type="Proteomes" id="UP000315908"/>
    </source>
</evidence>
<organism evidence="1 2">
    <name type="scientific">Sphingobacterium siyangense</name>
    <dbReference type="NCBI Taxonomy" id="459529"/>
    <lineage>
        <taxon>Bacteria</taxon>
        <taxon>Pseudomonadati</taxon>
        <taxon>Bacteroidota</taxon>
        <taxon>Sphingobacteriia</taxon>
        <taxon>Sphingobacteriales</taxon>
        <taxon>Sphingobacteriaceae</taxon>
        <taxon>Sphingobacterium</taxon>
    </lineage>
</organism>
<comment type="caution">
    <text evidence="1">The sequence shown here is derived from an EMBL/GenBank/DDBJ whole genome shotgun (WGS) entry which is preliminary data.</text>
</comment>
<protein>
    <submittedName>
        <fullName evidence="1">Uncharacterized protein</fullName>
    </submittedName>
</protein>
<dbReference type="EMBL" id="VLKR01000049">
    <property type="protein sequence ID" value="TWI14888.1"/>
    <property type="molecule type" value="Genomic_DNA"/>
</dbReference>
<name>A0A562M515_9SPHI</name>
<proteinExistence type="predicted"/>
<gene>
    <name evidence="1" type="ORF">IQ31_05307</name>
</gene>
<evidence type="ECO:0000313" key="1">
    <source>
        <dbReference type="EMBL" id="TWI14888.1"/>
    </source>
</evidence>
<dbReference type="Proteomes" id="UP000315908">
    <property type="component" value="Unassembled WGS sequence"/>
</dbReference>